<dbReference type="GO" id="GO:0006508">
    <property type="term" value="P:proteolysis"/>
    <property type="evidence" value="ECO:0007669"/>
    <property type="project" value="UniProtKB-KW"/>
</dbReference>
<sequence>MRKVLIRILLPFSMLFADELQSPAEFLGYDLGDNFTYHHRVVSYFEHVADVASNVKIIPYGKTYEERPLLVAVISSEENMSMLDNLRKDNLKRAGVITGKASGKKVGIVWLSYNVHGNEANSTEAAMKTIHALANKNNKSTQAWLENTIVILDPCINPDGRDRYVHWFRMTANRWPDA</sequence>
<dbReference type="Gene3D" id="3.40.630.10">
    <property type="entry name" value="Zn peptidases"/>
    <property type="match status" value="1"/>
</dbReference>
<name>A0A382DMK2_9ZZZZ</name>
<dbReference type="PANTHER" id="PTHR11705:SF143">
    <property type="entry name" value="SLL0236 PROTEIN"/>
    <property type="match status" value="1"/>
</dbReference>
<evidence type="ECO:0000256" key="6">
    <source>
        <dbReference type="ARBA" id="ARBA00023049"/>
    </source>
</evidence>
<accession>A0A382DMK2</accession>
<evidence type="ECO:0000256" key="5">
    <source>
        <dbReference type="ARBA" id="ARBA00022833"/>
    </source>
</evidence>
<comment type="similarity">
    <text evidence="2">Belongs to the peptidase M14 family.</text>
</comment>
<dbReference type="SUPFAM" id="SSF53187">
    <property type="entry name" value="Zn-dependent exopeptidases"/>
    <property type="match status" value="1"/>
</dbReference>
<dbReference type="AlphaFoldDB" id="A0A382DMK2"/>
<keyword evidence="4" id="KW-0378">Hydrolase</keyword>
<keyword evidence="6" id="KW-0482">Metalloprotease</keyword>
<evidence type="ECO:0000256" key="1">
    <source>
        <dbReference type="ARBA" id="ARBA00001947"/>
    </source>
</evidence>
<comment type="cofactor">
    <cofactor evidence="1">
        <name>Zn(2+)</name>
        <dbReference type="ChEBI" id="CHEBI:29105"/>
    </cofactor>
</comment>
<evidence type="ECO:0000256" key="3">
    <source>
        <dbReference type="ARBA" id="ARBA00022670"/>
    </source>
</evidence>
<dbReference type="GO" id="GO:0008270">
    <property type="term" value="F:zinc ion binding"/>
    <property type="evidence" value="ECO:0007669"/>
    <property type="project" value="InterPro"/>
</dbReference>
<proteinExistence type="inferred from homology"/>
<dbReference type="GO" id="GO:0004181">
    <property type="term" value="F:metallocarboxypeptidase activity"/>
    <property type="evidence" value="ECO:0007669"/>
    <property type="project" value="InterPro"/>
</dbReference>
<gene>
    <name evidence="8" type="ORF">METZ01_LOCUS192283</name>
</gene>
<feature type="domain" description="Peptidase M14" evidence="7">
    <location>
        <begin position="43"/>
        <end position="166"/>
    </location>
</feature>
<dbReference type="PANTHER" id="PTHR11705">
    <property type="entry name" value="PROTEASE FAMILY M14 CARBOXYPEPTIDASE A,B"/>
    <property type="match status" value="1"/>
</dbReference>
<evidence type="ECO:0000313" key="8">
    <source>
        <dbReference type="EMBL" id="SVB39429.1"/>
    </source>
</evidence>
<reference evidence="8" key="1">
    <citation type="submission" date="2018-05" db="EMBL/GenBank/DDBJ databases">
        <authorList>
            <person name="Lanie J.A."/>
            <person name="Ng W.-L."/>
            <person name="Kazmierczak K.M."/>
            <person name="Andrzejewski T.M."/>
            <person name="Davidsen T.M."/>
            <person name="Wayne K.J."/>
            <person name="Tettelin H."/>
            <person name="Glass J.I."/>
            <person name="Rusch D."/>
            <person name="Podicherti R."/>
            <person name="Tsui H.-C.T."/>
            <person name="Winkler M.E."/>
        </authorList>
    </citation>
    <scope>NUCLEOTIDE SEQUENCE</scope>
</reference>
<dbReference type="EMBL" id="UINC01040070">
    <property type="protein sequence ID" value="SVB39429.1"/>
    <property type="molecule type" value="Genomic_DNA"/>
</dbReference>
<organism evidence="8">
    <name type="scientific">marine metagenome</name>
    <dbReference type="NCBI Taxonomy" id="408172"/>
    <lineage>
        <taxon>unclassified sequences</taxon>
        <taxon>metagenomes</taxon>
        <taxon>ecological metagenomes</taxon>
    </lineage>
</organism>
<dbReference type="Pfam" id="PF00246">
    <property type="entry name" value="Peptidase_M14"/>
    <property type="match status" value="1"/>
</dbReference>
<evidence type="ECO:0000256" key="2">
    <source>
        <dbReference type="ARBA" id="ARBA00005988"/>
    </source>
</evidence>
<dbReference type="GO" id="GO:0005615">
    <property type="term" value="C:extracellular space"/>
    <property type="evidence" value="ECO:0007669"/>
    <property type="project" value="TreeGrafter"/>
</dbReference>
<keyword evidence="3" id="KW-0645">Protease</keyword>
<evidence type="ECO:0000256" key="4">
    <source>
        <dbReference type="ARBA" id="ARBA00022801"/>
    </source>
</evidence>
<feature type="non-terminal residue" evidence="8">
    <location>
        <position position="178"/>
    </location>
</feature>
<dbReference type="InterPro" id="IPR000834">
    <property type="entry name" value="Peptidase_M14"/>
</dbReference>
<keyword evidence="5" id="KW-0862">Zinc</keyword>
<evidence type="ECO:0000259" key="7">
    <source>
        <dbReference type="Pfam" id="PF00246"/>
    </source>
</evidence>
<protein>
    <recommendedName>
        <fullName evidence="7">Peptidase M14 domain-containing protein</fullName>
    </recommendedName>
</protein>